<dbReference type="InterPro" id="IPR054156">
    <property type="entry name" value="YxaF_TetR_C"/>
</dbReference>
<dbReference type="InterPro" id="IPR001647">
    <property type="entry name" value="HTH_TetR"/>
</dbReference>
<evidence type="ECO:0000256" key="4">
    <source>
        <dbReference type="PROSITE-ProRule" id="PRU00335"/>
    </source>
</evidence>
<dbReference type="PANTHER" id="PTHR47506:SF3">
    <property type="entry name" value="HTH-TYPE TRANSCRIPTIONAL REGULATOR LMRA"/>
    <property type="match status" value="1"/>
</dbReference>
<dbReference type="InterPro" id="IPR036271">
    <property type="entry name" value="Tet_transcr_reg_TetR-rel_C_sf"/>
</dbReference>
<protein>
    <submittedName>
        <fullName evidence="6">TetR family transcriptional regulator</fullName>
    </submittedName>
</protein>
<dbReference type="PROSITE" id="PS50977">
    <property type="entry name" value="HTH_TETR_2"/>
    <property type="match status" value="1"/>
</dbReference>
<dbReference type="Pfam" id="PF21993">
    <property type="entry name" value="TetR_C_13_2"/>
    <property type="match status" value="1"/>
</dbReference>
<comment type="caution">
    <text evidence="6">The sequence shown here is derived from an EMBL/GenBank/DDBJ whole genome shotgun (WGS) entry which is preliminary data.</text>
</comment>
<reference evidence="6 7" key="1">
    <citation type="submission" date="2015-06" db="EMBL/GenBank/DDBJ databases">
        <title>Draft genome sequence of beer spoilage bacterium Megasphaera cerevisiae type strain 20462.</title>
        <authorList>
            <person name="Kutumbaka K."/>
            <person name="Pasmowitz J."/>
            <person name="Mategko J."/>
            <person name="Reyes D."/>
            <person name="Friedrich A."/>
            <person name="Han S."/>
            <person name="Martens-Habbena W."/>
            <person name="Neal-McKinney J."/>
            <person name="Janagama H.K."/>
            <person name="Nadala C."/>
            <person name="Samadpour M."/>
        </authorList>
    </citation>
    <scope>NUCLEOTIDE SEQUENCE [LARGE SCALE GENOMIC DNA]</scope>
    <source>
        <strain evidence="6 7">DSM 20462</strain>
    </source>
</reference>
<dbReference type="Pfam" id="PF00440">
    <property type="entry name" value="TetR_N"/>
    <property type="match status" value="1"/>
</dbReference>
<keyword evidence="3" id="KW-0804">Transcription</keyword>
<dbReference type="FunCoup" id="A0A0J6WTS2">
    <property type="interactions" value="242"/>
</dbReference>
<dbReference type="PANTHER" id="PTHR47506">
    <property type="entry name" value="TRANSCRIPTIONAL REGULATORY PROTEIN"/>
    <property type="match status" value="1"/>
</dbReference>
<sequence>MKTTSRERIIQTASDLFQTKGYHATGLNEIIKNSDSPKGSLYYYFPHGKEELGVAAVRFAGNFIRQKIKNGLQRHTDPILAIQEVIRGIKVALDKERKLNNTSLSLVALETYLSSELLRTACSQSFYEIEKIYAEKLIASGFTEEKAAELGITIQTMVEGSILLSVTHGNTSPLTIVSKEIEFLISQYDIHVLK</sequence>
<dbReference type="EMBL" id="LEKT01000057">
    <property type="protein sequence ID" value="KMO85553.1"/>
    <property type="molecule type" value="Genomic_DNA"/>
</dbReference>
<keyword evidence="2 4" id="KW-0238">DNA-binding</keyword>
<feature type="DNA-binding region" description="H-T-H motif" evidence="4">
    <location>
        <begin position="26"/>
        <end position="45"/>
    </location>
</feature>
<dbReference type="OrthoDB" id="9814200at2"/>
<dbReference type="SUPFAM" id="SSF48498">
    <property type="entry name" value="Tetracyclin repressor-like, C-terminal domain"/>
    <property type="match status" value="1"/>
</dbReference>
<evidence type="ECO:0000313" key="6">
    <source>
        <dbReference type="EMBL" id="KMO85553.1"/>
    </source>
</evidence>
<dbReference type="STRING" id="39029.BSR42_01360"/>
<dbReference type="RefSeq" id="WP_048515262.1">
    <property type="nucleotide sequence ID" value="NZ_FUXD01000051.1"/>
</dbReference>
<keyword evidence="1" id="KW-0805">Transcription regulation</keyword>
<name>A0A0J6WTS2_9FIRM</name>
<feature type="domain" description="HTH tetR-type" evidence="5">
    <location>
        <begin position="3"/>
        <end position="63"/>
    </location>
</feature>
<evidence type="ECO:0000256" key="1">
    <source>
        <dbReference type="ARBA" id="ARBA00023015"/>
    </source>
</evidence>
<dbReference type="AlphaFoldDB" id="A0A0J6WTS2"/>
<accession>A0A0J6WTS2</accession>
<keyword evidence="7" id="KW-1185">Reference proteome</keyword>
<dbReference type="InParanoid" id="A0A0J6WTS2"/>
<dbReference type="PATRIC" id="fig|1122219.3.peg.2672"/>
<dbReference type="GO" id="GO:0003677">
    <property type="term" value="F:DNA binding"/>
    <property type="evidence" value="ECO:0007669"/>
    <property type="project" value="UniProtKB-UniRule"/>
</dbReference>
<gene>
    <name evidence="6" type="ORF">AB840_12920</name>
</gene>
<evidence type="ECO:0000313" key="7">
    <source>
        <dbReference type="Proteomes" id="UP000036503"/>
    </source>
</evidence>
<dbReference type="InterPro" id="IPR009057">
    <property type="entry name" value="Homeodomain-like_sf"/>
</dbReference>
<evidence type="ECO:0000256" key="3">
    <source>
        <dbReference type="ARBA" id="ARBA00023163"/>
    </source>
</evidence>
<evidence type="ECO:0000259" key="5">
    <source>
        <dbReference type="PROSITE" id="PS50977"/>
    </source>
</evidence>
<dbReference type="SUPFAM" id="SSF46689">
    <property type="entry name" value="Homeodomain-like"/>
    <property type="match status" value="1"/>
</dbReference>
<organism evidence="6 7">
    <name type="scientific">Megasphaera cerevisiae DSM 20462</name>
    <dbReference type="NCBI Taxonomy" id="1122219"/>
    <lineage>
        <taxon>Bacteria</taxon>
        <taxon>Bacillati</taxon>
        <taxon>Bacillota</taxon>
        <taxon>Negativicutes</taxon>
        <taxon>Veillonellales</taxon>
        <taxon>Veillonellaceae</taxon>
        <taxon>Megasphaera</taxon>
    </lineage>
</organism>
<dbReference type="Gene3D" id="1.10.357.10">
    <property type="entry name" value="Tetracycline Repressor, domain 2"/>
    <property type="match status" value="1"/>
</dbReference>
<evidence type="ECO:0000256" key="2">
    <source>
        <dbReference type="ARBA" id="ARBA00023125"/>
    </source>
</evidence>
<dbReference type="Proteomes" id="UP000036503">
    <property type="component" value="Unassembled WGS sequence"/>
</dbReference>
<proteinExistence type="predicted"/>